<accession>A0ACB7ZVU0</accession>
<evidence type="ECO:0000313" key="1">
    <source>
        <dbReference type="EMBL" id="KAH7904819.1"/>
    </source>
</evidence>
<proteinExistence type="predicted"/>
<reference evidence="1" key="1">
    <citation type="journal article" date="2021" name="New Phytol.">
        <title>Evolutionary innovations through gain and loss of genes in the ectomycorrhizal Boletales.</title>
        <authorList>
            <person name="Wu G."/>
            <person name="Miyauchi S."/>
            <person name="Morin E."/>
            <person name="Kuo A."/>
            <person name="Drula E."/>
            <person name="Varga T."/>
            <person name="Kohler A."/>
            <person name="Feng B."/>
            <person name="Cao Y."/>
            <person name="Lipzen A."/>
            <person name="Daum C."/>
            <person name="Hundley H."/>
            <person name="Pangilinan J."/>
            <person name="Johnson J."/>
            <person name="Barry K."/>
            <person name="LaButti K."/>
            <person name="Ng V."/>
            <person name="Ahrendt S."/>
            <person name="Min B."/>
            <person name="Choi I.G."/>
            <person name="Park H."/>
            <person name="Plett J.M."/>
            <person name="Magnuson J."/>
            <person name="Spatafora J.W."/>
            <person name="Nagy L.G."/>
            <person name="Henrissat B."/>
            <person name="Grigoriev I.V."/>
            <person name="Yang Z.L."/>
            <person name="Xu J."/>
            <person name="Martin F.M."/>
        </authorList>
    </citation>
    <scope>NUCLEOTIDE SEQUENCE</scope>
    <source>
        <strain evidence="1">ATCC 28755</strain>
    </source>
</reference>
<sequence length="580" mass="64788">MPPGTPYHSFVLPYPIRVDNFADNLGPSSSAKSPTNQEPPFTQPALYLLSHTHTDHLSGLASKSFSQRVICSADAKTMLLRHEVYKQRARLGKSERTRTYEHMRVLPLIKPDGTKCYTGSRDLLHVVPMNTPTPFEISADESVTVTLIDANHCPGAVMFLIEGPRGSVLHTGDFRAESWFLTALTKNPFLQPYLATDDSYASTYTQEGHTQDSRSPPVKTLDAIYLDTACLMDTVVVPSKESVVLGLIELIALFPSTTYFFINAWTWGYEDVLKGIARAFESKIHVDRYKYGIYTRLSDPLLRSIVTRDEGSTRFHACERFARCAWVDVNLPGLEQFAGKGKDNAHPSLSKKGKHVVYINPGKMGSAQWGAYMRDVKAKMRFGGNGGTDAEQRVDSLLVPLLRHSPLPELMSFVSLFRPRRVVPNTLDPTLNGLDWACMEKMFEGCLSNPHHPSNANPPPSTSTNSNIVNMLNAGPNAYNGPTTFNLSALDMHTDTGLKNLMVPSEGAREVAERWIITGKLRDKLEVLADWLRGERRRVVERALGRMYEADEEEERESKRRDEGNADNGDDDIKKAVDKL</sequence>
<evidence type="ECO:0000313" key="2">
    <source>
        <dbReference type="Proteomes" id="UP000790377"/>
    </source>
</evidence>
<keyword evidence="2" id="KW-1185">Reference proteome</keyword>
<protein>
    <submittedName>
        <fullName evidence="1">Beta-lactamase-like protein</fullName>
    </submittedName>
</protein>
<dbReference type="Proteomes" id="UP000790377">
    <property type="component" value="Unassembled WGS sequence"/>
</dbReference>
<feature type="non-terminal residue" evidence="1">
    <location>
        <position position="580"/>
    </location>
</feature>
<dbReference type="EMBL" id="MU268351">
    <property type="protein sequence ID" value="KAH7904819.1"/>
    <property type="molecule type" value="Genomic_DNA"/>
</dbReference>
<gene>
    <name evidence="1" type="ORF">BJ138DRAFT_1073243</name>
</gene>
<organism evidence="1 2">
    <name type="scientific">Hygrophoropsis aurantiaca</name>
    <dbReference type="NCBI Taxonomy" id="72124"/>
    <lineage>
        <taxon>Eukaryota</taxon>
        <taxon>Fungi</taxon>
        <taxon>Dikarya</taxon>
        <taxon>Basidiomycota</taxon>
        <taxon>Agaricomycotina</taxon>
        <taxon>Agaricomycetes</taxon>
        <taxon>Agaricomycetidae</taxon>
        <taxon>Boletales</taxon>
        <taxon>Coniophorineae</taxon>
        <taxon>Hygrophoropsidaceae</taxon>
        <taxon>Hygrophoropsis</taxon>
    </lineage>
</organism>
<comment type="caution">
    <text evidence="1">The sequence shown here is derived from an EMBL/GenBank/DDBJ whole genome shotgun (WGS) entry which is preliminary data.</text>
</comment>
<name>A0ACB7ZVU0_9AGAM</name>